<gene>
    <name evidence="4" type="ORF">D0868_16769</name>
</gene>
<dbReference type="GO" id="GO:0015293">
    <property type="term" value="F:symporter activity"/>
    <property type="evidence" value="ECO:0007669"/>
    <property type="project" value="TreeGrafter"/>
</dbReference>
<dbReference type="InterPro" id="IPR008276">
    <property type="entry name" value="C_nuclsd_transpt"/>
</dbReference>
<keyword evidence="2" id="KW-1133">Transmembrane helix</keyword>
<comment type="caution">
    <text evidence="4">The sequence shown here is derived from an EMBL/GenBank/DDBJ whole genome shotgun (WGS) entry which is preliminary data.</text>
</comment>
<feature type="transmembrane region" description="Helical" evidence="2">
    <location>
        <begin position="194"/>
        <end position="214"/>
    </location>
</feature>
<feature type="transmembrane region" description="Helical" evidence="2">
    <location>
        <begin position="226"/>
        <end position="243"/>
    </location>
</feature>
<feature type="domain" description="Concentrative nucleoside transporter N-terminal" evidence="3">
    <location>
        <begin position="230"/>
        <end position="301"/>
    </location>
</feature>
<feature type="transmembrane region" description="Helical" evidence="2">
    <location>
        <begin position="120"/>
        <end position="140"/>
    </location>
</feature>
<proteinExistence type="predicted"/>
<feature type="transmembrane region" description="Helical" evidence="2">
    <location>
        <begin position="249"/>
        <end position="269"/>
    </location>
</feature>
<reference evidence="4 5" key="1">
    <citation type="journal article" date="2018" name="BMC Genomics">
        <title>Genomic evidence for intraspecific hybridization in a clonal and extremely halotolerant yeast.</title>
        <authorList>
            <person name="Gostincar C."/>
            <person name="Stajich J.E."/>
            <person name="Zupancic J."/>
            <person name="Zalar P."/>
            <person name="Gunde-Cimerman N."/>
        </authorList>
    </citation>
    <scope>NUCLEOTIDE SEQUENCE [LARGE SCALE GENOMIC DNA]</scope>
    <source>
        <strain evidence="4 5">EXF-6654</strain>
    </source>
</reference>
<keyword evidence="2" id="KW-0472">Membrane</keyword>
<dbReference type="Proteomes" id="UP000282582">
    <property type="component" value="Unassembled WGS sequence"/>
</dbReference>
<protein>
    <recommendedName>
        <fullName evidence="3">Concentrative nucleoside transporter N-terminal domain-containing protein</fullName>
    </recommendedName>
</protein>
<evidence type="ECO:0000256" key="1">
    <source>
        <dbReference type="SAM" id="MobiDB-lite"/>
    </source>
</evidence>
<feature type="non-terminal residue" evidence="4">
    <location>
        <position position="356"/>
    </location>
</feature>
<feature type="compositionally biased region" description="Basic and acidic residues" evidence="1">
    <location>
        <begin position="7"/>
        <end position="28"/>
    </location>
</feature>
<feature type="transmembrane region" description="Helical" evidence="2">
    <location>
        <begin position="309"/>
        <end position="330"/>
    </location>
</feature>
<dbReference type="Pfam" id="PF01773">
    <property type="entry name" value="Nucleos_tra2_N"/>
    <property type="match status" value="1"/>
</dbReference>
<keyword evidence="2" id="KW-0812">Transmembrane</keyword>
<dbReference type="InterPro" id="IPR002668">
    <property type="entry name" value="CNT_N_dom"/>
</dbReference>
<evidence type="ECO:0000259" key="3">
    <source>
        <dbReference type="Pfam" id="PF01773"/>
    </source>
</evidence>
<sequence length="356" mass="39891">MSNSIELETRPRAHHHDPALDPANEHSHGHLHHSPRAEHHTADEPVYTVGTTAERSTMADPSPQDHIYHGEGLGKPTGGPTYLQDIEKGDMSPASRVTSSENSARAGPQRSQVCELLLEVPHYLLMFGVVTGWWVSGLVLHHDDMNWIIPFLIWLFISLRLFFLHVPITIVTRPMHWVWNRTGPKATAYIPEKWRLPAGAALTVAVILAGAFGSKESEDNTRENRAVSLFGLVVLIAALYGTSRNRKAINWHPVIVGMLIQFLIALFVLRTEAGYDIFKFISDLARALLGFAKDGVAFLTSEETSQIGYFFFSVLPAIIFFISIVQLLYYWGTLQWFISKAAVFFFWAMRISGAEA</sequence>
<feature type="transmembrane region" description="Helical" evidence="2">
    <location>
        <begin position="147"/>
        <end position="170"/>
    </location>
</feature>
<dbReference type="PANTHER" id="PTHR10590">
    <property type="entry name" value="SODIUM/NUCLEOSIDE COTRANSPORTER"/>
    <property type="match status" value="1"/>
</dbReference>
<dbReference type="EMBL" id="QWIK01003854">
    <property type="protein sequence ID" value="RMX76296.1"/>
    <property type="molecule type" value="Genomic_DNA"/>
</dbReference>
<organism evidence="4 5">
    <name type="scientific">Hortaea werneckii</name>
    <name type="common">Black yeast</name>
    <name type="synonym">Cladosporium werneckii</name>
    <dbReference type="NCBI Taxonomy" id="91943"/>
    <lineage>
        <taxon>Eukaryota</taxon>
        <taxon>Fungi</taxon>
        <taxon>Dikarya</taxon>
        <taxon>Ascomycota</taxon>
        <taxon>Pezizomycotina</taxon>
        <taxon>Dothideomycetes</taxon>
        <taxon>Dothideomycetidae</taxon>
        <taxon>Mycosphaerellales</taxon>
        <taxon>Teratosphaeriaceae</taxon>
        <taxon>Hortaea</taxon>
    </lineage>
</organism>
<dbReference type="AlphaFoldDB" id="A0A3M6WDH3"/>
<evidence type="ECO:0000256" key="2">
    <source>
        <dbReference type="SAM" id="Phobius"/>
    </source>
</evidence>
<dbReference type="GO" id="GO:0005337">
    <property type="term" value="F:nucleoside transmembrane transporter activity"/>
    <property type="evidence" value="ECO:0007669"/>
    <property type="project" value="InterPro"/>
</dbReference>
<feature type="region of interest" description="Disordered" evidence="1">
    <location>
        <begin position="1"/>
        <end position="106"/>
    </location>
</feature>
<evidence type="ECO:0000313" key="5">
    <source>
        <dbReference type="Proteomes" id="UP000282582"/>
    </source>
</evidence>
<dbReference type="PANTHER" id="PTHR10590:SF4">
    <property type="entry name" value="SOLUTE CARRIER FAMILY 28 MEMBER 3"/>
    <property type="match status" value="1"/>
</dbReference>
<name>A0A3M6WDH3_HORWE</name>
<evidence type="ECO:0000313" key="4">
    <source>
        <dbReference type="EMBL" id="RMX76296.1"/>
    </source>
</evidence>
<accession>A0A3M6WDH3</accession>
<dbReference type="GO" id="GO:0005886">
    <property type="term" value="C:plasma membrane"/>
    <property type="evidence" value="ECO:0007669"/>
    <property type="project" value="TreeGrafter"/>
</dbReference>